<dbReference type="Gene3D" id="3.30.1480.10">
    <property type="entry name" value="NusA, N-terminal domain"/>
    <property type="match status" value="1"/>
</dbReference>
<evidence type="ECO:0000313" key="13">
    <source>
        <dbReference type="Proteomes" id="UP000199029"/>
    </source>
</evidence>
<dbReference type="PROSITE" id="PS50084">
    <property type="entry name" value="KH_TYPE_1"/>
    <property type="match status" value="1"/>
</dbReference>
<dbReference type="HAMAP" id="MF_00945_B">
    <property type="entry name" value="NusA_B"/>
    <property type="match status" value="1"/>
</dbReference>
<evidence type="ECO:0000256" key="7">
    <source>
        <dbReference type="HAMAP-Rule" id="MF_00945"/>
    </source>
</evidence>
<dbReference type="EMBL" id="FOXS01000002">
    <property type="protein sequence ID" value="SFQ25823.1"/>
    <property type="molecule type" value="Genomic_DNA"/>
</dbReference>
<evidence type="ECO:0000256" key="8">
    <source>
        <dbReference type="SAM" id="MobiDB-lite"/>
    </source>
</evidence>
<sequence length="498" mass="56501">MLRKLSMTVPMNSHELIESFSEFARSKNIDRPTMMSILDDVFRTMIRKKYDQDENFDVIINPDNGDLEIWRNREIVDDNSEDIWDHDKIPLADAQKIEPDFEVGESVAEAVKLEDFGRRAVLMARQTLIQRVKDLERDNLYQKYKDQVGEIVTGEVYQVWSREALIMDKDDNELVMPKAEQIPKDRFRKGDTVRAVVHRVEVINGTPKIILSRAAPAFLERLFELEVPEIYDGLIVIKNVVREPGERAKVAVESYDERIDPVGACVGMKGSRIHPVVRELENENIDIINYTDNLELYIARALSPAKVGSMKINQESGRVSVFMKPDQVSLAIGRGGANIKLASRLVGMEIDVFREAIDYEEDISLDEFQDEIEPWVLAELKKIGLDTGRAVLAVKKDDIVRRTELEEEMVDDVYRIIRQEFADDEDLDENSLDAAKKRAPVDAAPEAKADNQEEEVAVNHASESEITTEHTPLVTEMTEEPKATTEDAGASSPAESAQ</sequence>
<evidence type="ECO:0000259" key="11">
    <source>
        <dbReference type="Pfam" id="PF26594"/>
    </source>
</evidence>
<feature type="region of interest" description="Disordered" evidence="8">
    <location>
        <begin position="428"/>
        <end position="498"/>
    </location>
</feature>
<accession>A0A1I5X1F3</accession>
<dbReference type="Gene3D" id="2.40.50.140">
    <property type="entry name" value="Nucleic acid-binding proteins"/>
    <property type="match status" value="1"/>
</dbReference>
<keyword evidence="1 7" id="KW-0806">Transcription termination</keyword>
<dbReference type="InterPro" id="IPR012340">
    <property type="entry name" value="NA-bd_OB-fold"/>
</dbReference>
<dbReference type="CDD" id="cd02134">
    <property type="entry name" value="KH-II_NusA_rpt1"/>
    <property type="match status" value="1"/>
</dbReference>
<keyword evidence="2 7" id="KW-0963">Cytoplasm</keyword>
<comment type="subunit">
    <text evidence="7">Monomer. Binds directly to the core enzyme of the DNA-dependent RNA polymerase and to nascent RNA.</text>
</comment>
<feature type="domain" description="Transcription factor NusA first KH" evidence="10">
    <location>
        <begin position="213"/>
        <end position="290"/>
    </location>
</feature>
<keyword evidence="5 7" id="KW-0805">Transcription regulation</keyword>
<evidence type="ECO:0000256" key="4">
    <source>
        <dbReference type="ARBA" id="ARBA00022884"/>
    </source>
</evidence>
<evidence type="ECO:0000259" key="10">
    <source>
        <dbReference type="Pfam" id="PF13184"/>
    </source>
</evidence>
<dbReference type="PANTHER" id="PTHR22648">
    <property type="entry name" value="TRANSCRIPTION TERMINATION FACTOR NUSA"/>
    <property type="match status" value="1"/>
</dbReference>
<evidence type="ECO:0000256" key="1">
    <source>
        <dbReference type="ARBA" id="ARBA00022472"/>
    </source>
</evidence>
<dbReference type="CDD" id="cd22529">
    <property type="entry name" value="KH-II_NusA_rpt2"/>
    <property type="match status" value="1"/>
</dbReference>
<dbReference type="GO" id="GO:0003700">
    <property type="term" value="F:DNA-binding transcription factor activity"/>
    <property type="evidence" value="ECO:0007669"/>
    <property type="project" value="InterPro"/>
</dbReference>
<dbReference type="InterPro" id="IPR058582">
    <property type="entry name" value="KH_NusA_2nd"/>
</dbReference>
<dbReference type="CDD" id="cd04455">
    <property type="entry name" value="S1_NusA"/>
    <property type="match status" value="1"/>
</dbReference>
<dbReference type="FunFam" id="3.30.300.20:FF:000002">
    <property type="entry name" value="Transcription termination/antitermination protein NusA"/>
    <property type="match status" value="1"/>
</dbReference>
<comment type="function">
    <text evidence="7">Participates in both transcription termination and antitermination.</text>
</comment>
<feature type="compositionally biased region" description="Basic and acidic residues" evidence="8">
    <location>
        <begin position="434"/>
        <end position="451"/>
    </location>
</feature>
<dbReference type="InterPro" id="IPR009019">
    <property type="entry name" value="KH_sf_prok-type"/>
</dbReference>
<evidence type="ECO:0000313" key="12">
    <source>
        <dbReference type="EMBL" id="SFQ25823.1"/>
    </source>
</evidence>
<dbReference type="SUPFAM" id="SSF50249">
    <property type="entry name" value="Nucleic acid-binding proteins"/>
    <property type="match status" value="1"/>
</dbReference>
<feature type="domain" description="Transcription factor NusA N-terminal" evidence="9">
    <location>
        <begin position="15"/>
        <end position="138"/>
    </location>
</feature>
<dbReference type="SUPFAM" id="SSF54814">
    <property type="entry name" value="Prokaryotic type KH domain (KH-domain type II)"/>
    <property type="match status" value="2"/>
</dbReference>
<dbReference type="GO" id="GO:0003723">
    <property type="term" value="F:RNA binding"/>
    <property type="evidence" value="ECO:0007669"/>
    <property type="project" value="UniProtKB-UniRule"/>
</dbReference>
<dbReference type="SUPFAM" id="SSF69705">
    <property type="entry name" value="Transcription factor NusA, N-terminal domain"/>
    <property type="match status" value="1"/>
</dbReference>
<dbReference type="Proteomes" id="UP000199029">
    <property type="component" value="Unassembled WGS sequence"/>
</dbReference>
<feature type="domain" description="NusA-like second KH" evidence="11">
    <location>
        <begin position="295"/>
        <end position="356"/>
    </location>
</feature>
<keyword evidence="6 7" id="KW-0804">Transcription</keyword>
<keyword evidence="3 7" id="KW-0889">Transcription antitermination</keyword>
<comment type="similarity">
    <text evidence="7">Belongs to the NusA family.</text>
</comment>
<evidence type="ECO:0000256" key="6">
    <source>
        <dbReference type="ARBA" id="ARBA00023163"/>
    </source>
</evidence>
<dbReference type="Pfam" id="PF13184">
    <property type="entry name" value="KH_NusA_1st"/>
    <property type="match status" value="1"/>
</dbReference>
<evidence type="ECO:0000259" key="9">
    <source>
        <dbReference type="Pfam" id="PF08529"/>
    </source>
</evidence>
<dbReference type="InterPro" id="IPR010213">
    <property type="entry name" value="TF_NusA"/>
</dbReference>
<keyword evidence="13" id="KW-1185">Reference proteome</keyword>
<protein>
    <recommendedName>
        <fullName evidence="7">Transcription termination/antitermination protein NusA</fullName>
    </recommendedName>
</protein>
<dbReference type="InterPro" id="IPR030842">
    <property type="entry name" value="TF_NusA_bacterial"/>
</dbReference>
<keyword evidence="4 7" id="KW-0694">RNA-binding</keyword>
<dbReference type="NCBIfam" id="TIGR01953">
    <property type="entry name" value="NusA"/>
    <property type="match status" value="1"/>
</dbReference>
<dbReference type="InterPro" id="IPR036555">
    <property type="entry name" value="NusA_N_sf"/>
</dbReference>
<dbReference type="InterPro" id="IPR025249">
    <property type="entry name" value="TF_NusA_KH_1st"/>
</dbReference>
<gene>
    <name evidence="7" type="primary">nusA</name>
    <name evidence="12" type="ORF">SAMN04515668_1600</name>
</gene>
<dbReference type="GO" id="GO:0006353">
    <property type="term" value="P:DNA-templated transcription termination"/>
    <property type="evidence" value="ECO:0007669"/>
    <property type="project" value="UniProtKB-UniRule"/>
</dbReference>
<dbReference type="AlphaFoldDB" id="A0A1I5X1F3"/>
<dbReference type="InterPro" id="IPR013735">
    <property type="entry name" value="TF_NusA_N"/>
</dbReference>
<dbReference type="Pfam" id="PF26594">
    <property type="entry name" value="KH_NusA_2nd"/>
    <property type="match status" value="1"/>
</dbReference>
<dbReference type="InterPro" id="IPR015946">
    <property type="entry name" value="KH_dom-like_a/b"/>
</dbReference>
<dbReference type="Pfam" id="PF08529">
    <property type="entry name" value="NusA_N"/>
    <property type="match status" value="1"/>
</dbReference>
<evidence type="ECO:0000256" key="2">
    <source>
        <dbReference type="ARBA" id="ARBA00022490"/>
    </source>
</evidence>
<comment type="subcellular location">
    <subcellularLocation>
        <location evidence="7">Cytoplasm</location>
    </subcellularLocation>
</comment>
<proteinExistence type="inferred from homology"/>
<organism evidence="12 13">
    <name type="scientific">Hymenobacter arizonensis</name>
    <name type="common">Siccationidurans arizonensis</name>
    <dbReference type="NCBI Taxonomy" id="1227077"/>
    <lineage>
        <taxon>Bacteria</taxon>
        <taxon>Pseudomonadati</taxon>
        <taxon>Bacteroidota</taxon>
        <taxon>Cytophagia</taxon>
        <taxon>Cytophagales</taxon>
        <taxon>Hymenobacteraceae</taxon>
        <taxon>Hymenobacter</taxon>
    </lineage>
</organism>
<reference evidence="13" key="1">
    <citation type="submission" date="2016-10" db="EMBL/GenBank/DDBJ databases">
        <authorList>
            <person name="Varghese N."/>
            <person name="Submissions S."/>
        </authorList>
    </citation>
    <scope>NUCLEOTIDE SEQUENCE [LARGE SCALE GENOMIC DNA]</scope>
    <source>
        <strain evidence="13">OR362-8,ATCC BAA-1266,JCM 13504</strain>
    </source>
</reference>
<dbReference type="GO" id="GO:0005829">
    <property type="term" value="C:cytosol"/>
    <property type="evidence" value="ECO:0007669"/>
    <property type="project" value="TreeGrafter"/>
</dbReference>
<evidence type="ECO:0000256" key="3">
    <source>
        <dbReference type="ARBA" id="ARBA00022814"/>
    </source>
</evidence>
<dbReference type="STRING" id="1227077.SAMN04515668_1600"/>
<dbReference type="Gene3D" id="3.30.300.20">
    <property type="match status" value="2"/>
</dbReference>
<name>A0A1I5X1F3_HYMAR</name>
<dbReference type="PANTHER" id="PTHR22648:SF0">
    <property type="entry name" value="TRANSCRIPTION TERMINATION_ANTITERMINATION PROTEIN NUSA"/>
    <property type="match status" value="1"/>
</dbReference>
<dbReference type="GO" id="GO:0031564">
    <property type="term" value="P:transcription antitermination"/>
    <property type="evidence" value="ECO:0007669"/>
    <property type="project" value="UniProtKB-UniRule"/>
</dbReference>
<evidence type="ECO:0000256" key="5">
    <source>
        <dbReference type="ARBA" id="ARBA00023015"/>
    </source>
</evidence>